<dbReference type="Pfam" id="PF03450">
    <property type="entry name" value="CO_deh_flav_C"/>
    <property type="match status" value="1"/>
</dbReference>
<evidence type="ECO:0000256" key="1">
    <source>
        <dbReference type="ARBA" id="ARBA00022630"/>
    </source>
</evidence>
<dbReference type="InterPro" id="IPR005107">
    <property type="entry name" value="CO_DH_flav_C"/>
</dbReference>
<dbReference type="PANTHER" id="PTHR42659:SF2">
    <property type="entry name" value="XANTHINE DEHYDROGENASE SUBUNIT C-RELATED"/>
    <property type="match status" value="1"/>
</dbReference>
<dbReference type="PROSITE" id="PS51387">
    <property type="entry name" value="FAD_PCMH"/>
    <property type="match status" value="1"/>
</dbReference>
<dbReference type="InterPro" id="IPR016166">
    <property type="entry name" value="FAD-bd_PCMH"/>
</dbReference>
<keyword evidence="3" id="KW-0560">Oxidoreductase</keyword>
<dbReference type="InterPro" id="IPR036318">
    <property type="entry name" value="FAD-bd_PCMH-like_sf"/>
</dbReference>
<dbReference type="Proteomes" id="UP000220034">
    <property type="component" value="Unassembled WGS sequence"/>
</dbReference>
<organism evidence="5 6">
    <name type="scientific">Pontivivens marinum</name>
    <dbReference type="NCBI Taxonomy" id="1690039"/>
    <lineage>
        <taxon>Bacteria</taxon>
        <taxon>Pseudomonadati</taxon>
        <taxon>Pseudomonadota</taxon>
        <taxon>Alphaproteobacteria</taxon>
        <taxon>Rhodobacterales</taxon>
        <taxon>Paracoccaceae</taxon>
        <taxon>Pontivivens</taxon>
    </lineage>
</organism>
<keyword evidence="1" id="KW-0285">Flavoprotein</keyword>
<keyword evidence="6" id="KW-1185">Reference proteome</keyword>
<dbReference type="SUPFAM" id="SSF55447">
    <property type="entry name" value="CO dehydrogenase flavoprotein C-terminal domain-like"/>
    <property type="match status" value="1"/>
</dbReference>
<evidence type="ECO:0000259" key="4">
    <source>
        <dbReference type="PROSITE" id="PS51387"/>
    </source>
</evidence>
<accession>A0A2C9CUP5</accession>
<evidence type="ECO:0000256" key="2">
    <source>
        <dbReference type="ARBA" id="ARBA00022827"/>
    </source>
</evidence>
<evidence type="ECO:0000313" key="6">
    <source>
        <dbReference type="Proteomes" id="UP000220034"/>
    </source>
</evidence>
<proteinExistence type="predicted"/>
<dbReference type="SUPFAM" id="SSF56176">
    <property type="entry name" value="FAD-binding/transporter-associated domain-like"/>
    <property type="match status" value="1"/>
</dbReference>
<gene>
    <name evidence="5" type="ORF">SAMN06273572_106109</name>
</gene>
<dbReference type="InterPro" id="IPR016169">
    <property type="entry name" value="FAD-bd_PCMH_sub2"/>
</dbReference>
<sequence>MILQNAQGDARIIAGGQSLMPMLNFRLATPTLLVDLNRIAALSGIGMTDEGLRIGAMTRTRDIETSALIAQHQPLIAHAVPHIAHLPIRSRGTIGGSLSHADPAAEFPALMLAVDAQMVLHGPQGARVVPAGEYFQGLFETATKSAEILTHIDLPHWPEARRFGFQEYSRRRGDFALAGIAFWADMDGDICGECRVVAFGVSDRPVRLHGVEQILQSHPLNDADAMLQARDAVDDLLEPDSDLQASAEYRRMLAAELLQRAVHAAGGMA</sequence>
<dbReference type="EMBL" id="OCTN01000006">
    <property type="protein sequence ID" value="SOH94958.1"/>
    <property type="molecule type" value="Genomic_DNA"/>
</dbReference>
<dbReference type="Pfam" id="PF00941">
    <property type="entry name" value="FAD_binding_5"/>
    <property type="match status" value="1"/>
</dbReference>
<dbReference type="InterPro" id="IPR051312">
    <property type="entry name" value="Diverse_Substr_Oxidored"/>
</dbReference>
<protein>
    <submittedName>
        <fullName evidence="5">Carbon-monoxide dehydrogenase medium subunit</fullName>
    </submittedName>
</protein>
<dbReference type="GO" id="GO:0016491">
    <property type="term" value="F:oxidoreductase activity"/>
    <property type="evidence" value="ECO:0007669"/>
    <property type="project" value="UniProtKB-KW"/>
</dbReference>
<feature type="domain" description="FAD-binding PCMH-type" evidence="4">
    <location>
        <begin position="1"/>
        <end position="159"/>
    </location>
</feature>
<dbReference type="Gene3D" id="3.30.465.10">
    <property type="match status" value="1"/>
</dbReference>
<evidence type="ECO:0000313" key="5">
    <source>
        <dbReference type="EMBL" id="SOH94958.1"/>
    </source>
</evidence>
<name>A0A2C9CUP5_9RHOB</name>
<keyword evidence="2" id="KW-0274">FAD</keyword>
<dbReference type="InterPro" id="IPR002346">
    <property type="entry name" value="Mopterin_DH_FAD-bd"/>
</dbReference>
<dbReference type="AlphaFoldDB" id="A0A2C9CUP5"/>
<dbReference type="PANTHER" id="PTHR42659">
    <property type="entry name" value="XANTHINE DEHYDROGENASE SUBUNIT C-RELATED"/>
    <property type="match status" value="1"/>
</dbReference>
<dbReference type="FunFam" id="3.30.465.10:FF:000017">
    <property type="entry name" value="Xanthine dehydrogenase, FAD binding subunit"/>
    <property type="match status" value="1"/>
</dbReference>
<dbReference type="GO" id="GO:0071949">
    <property type="term" value="F:FAD binding"/>
    <property type="evidence" value="ECO:0007669"/>
    <property type="project" value="InterPro"/>
</dbReference>
<dbReference type="InterPro" id="IPR016167">
    <property type="entry name" value="FAD-bd_PCMH_sub1"/>
</dbReference>
<dbReference type="Gene3D" id="3.30.43.10">
    <property type="entry name" value="Uridine Diphospho-n-acetylenolpyruvylglucosamine Reductase, domain 2"/>
    <property type="match status" value="1"/>
</dbReference>
<dbReference type="InterPro" id="IPR036683">
    <property type="entry name" value="CO_DH_flav_C_dom_sf"/>
</dbReference>
<dbReference type="SMART" id="SM01092">
    <property type="entry name" value="CO_deh_flav_C"/>
    <property type="match status" value="1"/>
</dbReference>
<evidence type="ECO:0000256" key="3">
    <source>
        <dbReference type="ARBA" id="ARBA00023002"/>
    </source>
</evidence>
<dbReference type="Gene3D" id="3.30.390.50">
    <property type="entry name" value="CO dehydrogenase flavoprotein, C-terminal domain"/>
    <property type="match status" value="1"/>
</dbReference>
<reference evidence="6" key="1">
    <citation type="submission" date="2017-09" db="EMBL/GenBank/DDBJ databases">
        <authorList>
            <person name="Varghese N."/>
            <person name="Submissions S."/>
        </authorList>
    </citation>
    <scope>NUCLEOTIDE SEQUENCE [LARGE SCALE GENOMIC DNA]</scope>
    <source>
        <strain evidence="6">C7</strain>
    </source>
</reference>